<dbReference type="PANTHER" id="PTHR13723">
    <property type="entry name" value="ADAMTS A DISINTEGRIN AND METALLOPROTEASE WITH THROMBOSPONDIN MOTIFS PROTEASE"/>
    <property type="match status" value="1"/>
</dbReference>
<dbReference type="InterPro" id="IPR001590">
    <property type="entry name" value="Peptidase_M12B"/>
</dbReference>
<feature type="binding site" evidence="14">
    <location>
        <position position="456"/>
    </location>
    <ligand>
        <name>Ca(2+)</name>
        <dbReference type="ChEBI" id="CHEBI:29108"/>
        <label>1</label>
    </ligand>
</feature>
<evidence type="ECO:0000256" key="7">
    <source>
        <dbReference type="ARBA" id="ARBA00022737"/>
    </source>
</evidence>
<feature type="binding site" evidence="14">
    <location>
        <position position="453"/>
    </location>
    <ligand>
        <name>Ca(2+)</name>
        <dbReference type="ChEBI" id="CHEBI:29108"/>
        <label>1</label>
    </ligand>
</feature>
<dbReference type="InterPro" id="IPR050439">
    <property type="entry name" value="ADAMTS_ADAMTS-like"/>
</dbReference>
<feature type="active site" evidence="13 16">
    <location>
        <position position="394"/>
    </location>
</feature>
<feature type="domain" description="Peptidase M12B" evidence="18">
    <location>
        <begin position="244"/>
        <end position="458"/>
    </location>
</feature>
<sequence length="1111" mass="125460">MLKFVALYLNLLLFLQSSLCSLHGRYTRDVNNYKLVIPHKITDNGKFLSFSLPHYFKHNSQNTRSKRSLDDLVHYGILLGGKYRQLELWPNFKFLSPSVITEHRDRSVHIQKREIRDLDGSKICHFTKREIRDLDGSKICHYTGKVKGDSNSRVAISTCDGLSGHIFVDGRTYLLEPLLDHSPNKRGQHIHALYESEQDSRRSPYSQCGTSDNWRKDWKMQLKKKYESGNMTIGSKRGLNSLHRFLEVLVVCDKAFLNFHKGTDYHNYVLTIMNMVSDYFHDGSIGNMIDIVVVRIIYLEKEEQELDLQVNGDAHRTLESFCEWQSTINPKDIKNPFRHDIAILITRYDLCDLSSGISCSMLGIAYVGTPCTKDKACSVNEDSGLKVGLTIAHELGHIMGCAHDTEKISGCKPSAEDGSYNVMSPIIDVNTRQWSTCSREFVTSLFDNDLGECLNDEPQSSLFQFPGMLPGAVYEADYQCNWILPGSRRCRVDLADFCTMLACGKEGESTCESDGNPPADGTKCGENKWCYRNKCVAAGQRPDAINGGWGEWGEWSKCSRTCGAGCHQWWLGECNNPSPKHSGRYCTGERKRVKLCNTDNCPAGAPSFRQTQCSAKNKVPHEGQYYNWTAYYYESRPCDLLCINDRNIFVKMAPRAKDGTRCRKGSKDMCIGGICTKVGCDFQINSDAVEDICGVCQGDGTSCKIVETTYLSKPGNGYTKVSIIPKGATNFVVEELLPSPNTIAISDSSGKYCLNGDMTEYIDDEYLCGETSGIYSHPEPNREKFVMHGPLKNNLVLYVVFYKRNENVGYRYKYGEPTMNSKYQPKYHWEYLDWGDCSVRCGGGTEISLAACVEERAGKVSATLCHNIDRPLPKTRICNELPCAIKWRAGKWSHCTACRNKAGLRIRDVECVQESPIPGADDILVEDELCTGIKPGNRELCRSDRPCTKKREDIGISRDMMKALWYQTIVDLMNTNPWIGDRIISNARTLRKFNRDLRRQIYHRQDPLSNEACAMFTLEQNNAKITTKPAFQSGYIVEDDVPPEALKMMVIPIKAIVPSSNMSDQAFETMGDQMSDTLDFQHQKNFTGQQAVEMIKNFNKPPSNDSCIPTT</sequence>
<evidence type="ECO:0000256" key="2">
    <source>
        <dbReference type="ARBA" id="ARBA00022525"/>
    </source>
</evidence>
<keyword evidence="3" id="KW-0272">Extracellular matrix</keyword>
<evidence type="ECO:0000313" key="19">
    <source>
        <dbReference type="EMBL" id="KAK9754573.1"/>
    </source>
</evidence>
<dbReference type="GO" id="GO:0031012">
    <property type="term" value="C:extracellular matrix"/>
    <property type="evidence" value="ECO:0007669"/>
    <property type="project" value="TreeGrafter"/>
</dbReference>
<evidence type="ECO:0000256" key="11">
    <source>
        <dbReference type="ARBA" id="ARBA00023157"/>
    </source>
</evidence>
<dbReference type="InterPro" id="IPR002870">
    <property type="entry name" value="Peptidase_M12B_N"/>
</dbReference>
<dbReference type="Gene3D" id="2.20.100.10">
    <property type="entry name" value="Thrombospondin type-1 (TSP1) repeat"/>
    <property type="match status" value="2"/>
</dbReference>
<dbReference type="PROSITE" id="PS50215">
    <property type="entry name" value="ADAM_MEPRO"/>
    <property type="match status" value="1"/>
</dbReference>
<dbReference type="InterPro" id="IPR045371">
    <property type="entry name" value="ADAMTS_CR_3"/>
</dbReference>
<keyword evidence="20" id="KW-1185">Reference proteome</keyword>
<dbReference type="Proteomes" id="UP001458880">
    <property type="component" value="Unassembled WGS sequence"/>
</dbReference>
<feature type="disulfide bond" evidence="15">
    <location>
        <begin position="558"/>
        <end position="596"/>
    </location>
</feature>
<dbReference type="InterPro" id="IPR036383">
    <property type="entry name" value="TSP1_rpt_sf"/>
</dbReference>
<organism evidence="19 20">
    <name type="scientific">Popillia japonica</name>
    <name type="common">Japanese beetle</name>
    <dbReference type="NCBI Taxonomy" id="7064"/>
    <lineage>
        <taxon>Eukaryota</taxon>
        <taxon>Metazoa</taxon>
        <taxon>Ecdysozoa</taxon>
        <taxon>Arthropoda</taxon>
        <taxon>Hexapoda</taxon>
        <taxon>Insecta</taxon>
        <taxon>Pterygota</taxon>
        <taxon>Neoptera</taxon>
        <taxon>Endopterygota</taxon>
        <taxon>Coleoptera</taxon>
        <taxon>Polyphaga</taxon>
        <taxon>Scarabaeiformia</taxon>
        <taxon>Scarabaeidae</taxon>
        <taxon>Rutelinae</taxon>
        <taxon>Popillia</taxon>
    </lineage>
</organism>
<dbReference type="Gene3D" id="2.60.120.830">
    <property type="match status" value="1"/>
</dbReference>
<evidence type="ECO:0000256" key="17">
    <source>
        <dbReference type="SAM" id="SignalP"/>
    </source>
</evidence>
<feature type="disulfide bond" evidence="15">
    <location>
        <begin position="480"/>
        <end position="503"/>
    </location>
</feature>
<dbReference type="SUPFAM" id="SSF82895">
    <property type="entry name" value="TSP-1 type 1 repeat"/>
    <property type="match status" value="2"/>
</dbReference>
<feature type="disulfide bond" evidence="15">
    <location>
        <begin position="371"/>
        <end position="453"/>
    </location>
</feature>
<evidence type="ECO:0000256" key="6">
    <source>
        <dbReference type="ARBA" id="ARBA00022729"/>
    </source>
</evidence>
<keyword evidence="10" id="KW-0482">Metalloprotease</keyword>
<evidence type="ECO:0000256" key="8">
    <source>
        <dbReference type="ARBA" id="ARBA00022801"/>
    </source>
</evidence>
<keyword evidence="14" id="KW-0106">Calcium</keyword>
<feature type="disulfide bond" evidence="15">
    <location>
        <begin position="411"/>
        <end position="437"/>
    </location>
</feature>
<dbReference type="Gene3D" id="3.40.390.10">
    <property type="entry name" value="Collagenase (Catalytic Domain)"/>
    <property type="match status" value="1"/>
</dbReference>
<evidence type="ECO:0000256" key="3">
    <source>
        <dbReference type="ARBA" id="ARBA00022530"/>
    </source>
</evidence>
<dbReference type="InterPro" id="IPR024079">
    <property type="entry name" value="MetalloPept_cat_dom_sf"/>
</dbReference>
<reference evidence="19 20" key="1">
    <citation type="journal article" date="2024" name="BMC Genomics">
        <title>De novo assembly and annotation of Popillia japonica's genome with initial clues to its potential as an invasive pest.</title>
        <authorList>
            <person name="Cucini C."/>
            <person name="Boschi S."/>
            <person name="Funari R."/>
            <person name="Cardaioli E."/>
            <person name="Iannotti N."/>
            <person name="Marturano G."/>
            <person name="Paoli F."/>
            <person name="Bruttini M."/>
            <person name="Carapelli A."/>
            <person name="Frati F."/>
            <person name="Nardi F."/>
        </authorList>
    </citation>
    <scope>NUCLEOTIDE SEQUENCE [LARGE SCALE GENOMIC DNA]</scope>
    <source>
        <strain evidence="19">DMR45628</strain>
    </source>
</reference>
<keyword evidence="9 14" id="KW-0862">Zinc</keyword>
<evidence type="ECO:0000256" key="14">
    <source>
        <dbReference type="PIRSR" id="PIRSR613273-2"/>
    </source>
</evidence>
<dbReference type="SMART" id="SM00209">
    <property type="entry name" value="TSP1"/>
    <property type="match status" value="2"/>
</dbReference>
<dbReference type="Pfam" id="PF01421">
    <property type="entry name" value="Reprolysin"/>
    <property type="match status" value="1"/>
</dbReference>
<feature type="binding site" evidence="14">
    <location>
        <position position="247"/>
    </location>
    <ligand>
        <name>Ca(2+)</name>
        <dbReference type="ChEBI" id="CHEBI:29108"/>
        <label>1</label>
    </ligand>
</feature>
<evidence type="ECO:0000256" key="15">
    <source>
        <dbReference type="PIRSR" id="PIRSR613273-3"/>
    </source>
</evidence>
<keyword evidence="5 14" id="KW-0479">Metal-binding</keyword>
<keyword evidence="12" id="KW-0325">Glycoprotein</keyword>
<feature type="disulfide bond" evidence="15">
    <location>
        <begin position="574"/>
        <end position="586"/>
    </location>
</feature>
<evidence type="ECO:0000256" key="12">
    <source>
        <dbReference type="ARBA" id="ARBA00023180"/>
    </source>
</evidence>
<dbReference type="Pfam" id="PF19030">
    <property type="entry name" value="TSP1_ADAMTS"/>
    <property type="match status" value="1"/>
</dbReference>
<feature type="chain" id="PRO_5043452549" evidence="17">
    <location>
        <begin position="21"/>
        <end position="1111"/>
    </location>
</feature>
<dbReference type="EMBL" id="JASPKY010000006">
    <property type="protein sequence ID" value="KAK9754573.1"/>
    <property type="molecule type" value="Genomic_DNA"/>
</dbReference>
<dbReference type="GO" id="GO:0030198">
    <property type="term" value="P:extracellular matrix organization"/>
    <property type="evidence" value="ECO:0007669"/>
    <property type="project" value="InterPro"/>
</dbReference>
<feature type="binding site" evidence="14 16">
    <location>
        <position position="393"/>
    </location>
    <ligand>
        <name>Zn(2+)</name>
        <dbReference type="ChEBI" id="CHEBI:29105"/>
        <note>catalytic</note>
    </ligand>
</feature>
<keyword evidence="11 15" id="KW-1015">Disulfide bond</keyword>
<evidence type="ECO:0000256" key="9">
    <source>
        <dbReference type="ARBA" id="ARBA00022833"/>
    </source>
</evidence>
<comment type="caution">
    <text evidence="19">The sequence shown here is derived from an EMBL/GenBank/DDBJ whole genome shotgun (WGS) entry which is preliminary data.</text>
</comment>
<keyword evidence="7" id="KW-0677">Repeat</keyword>
<evidence type="ECO:0000256" key="1">
    <source>
        <dbReference type="ARBA" id="ARBA00004498"/>
    </source>
</evidence>
<dbReference type="InterPro" id="IPR013273">
    <property type="entry name" value="ADAMTS/ADAMTS-like"/>
</dbReference>
<dbReference type="GO" id="GO:0046872">
    <property type="term" value="F:metal ion binding"/>
    <property type="evidence" value="ECO:0007669"/>
    <property type="project" value="UniProtKB-KW"/>
</dbReference>
<feature type="disulfide bond" evidence="15">
    <location>
        <begin position="490"/>
        <end position="511"/>
    </location>
</feature>
<evidence type="ECO:0000259" key="18">
    <source>
        <dbReference type="PROSITE" id="PS50215"/>
    </source>
</evidence>
<feature type="binding site" evidence="14 16">
    <location>
        <position position="397"/>
    </location>
    <ligand>
        <name>Zn(2+)</name>
        <dbReference type="ChEBI" id="CHEBI:29105"/>
        <note>catalytic</note>
    </ligand>
</feature>
<dbReference type="Pfam" id="PF05986">
    <property type="entry name" value="ADAMTS_spacer1"/>
    <property type="match status" value="1"/>
</dbReference>
<feature type="binding site" evidence="14">
    <location>
        <position position="247"/>
    </location>
    <ligand>
        <name>Ca(2+)</name>
        <dbReference type="ChEBI" id="CHEBI:29108"/>
        <label>2</label>
    </ligand>
</feature>
<proteinExistence type="predicted"/>
<keyword evidence="4" id="KW-0645">Protease</keyword>
<evidence type="ECO:0000256" key="4">
    <source>
        <dbReference type="ARBA" id="ARBA00022670"/>
    </source>
</evidence>
<feature type="binding site" evidence="14">
    <location>
        <position position="340"/>
    </location>
    <ligand>
        <name>Ca(2+)</name>
        <dbReference type="ChEBI" id="CHEBI:29108"/>
        <label>1</label>
    </ligand>
</feature>
<keyword evidence="8" id="KW-0378">Hydrolase</keyword>
<evidence type="ECO:0000256" key="10">
    <source>
        <dbReference type="ARBA" id="ARBA00023049"/>
    </source>
</evidence>
<evidence type="ECO:0000256" key="16">
    <source>
        <dbReference type="PROSITE-ProRule" id="PRU00276"/>
    </source>
</evidence>
<feature type="binding site" evidence="14 16">
    <location>
        <position position="403"/>
    </location>
    <ligand>
        <name>Zn(2+)</name>
        <dbReference type="ChEBI" id="CHEBI:29105"/>
        <note>catalytic</note>
    </ligand>
</feature>
<comment type="subcellular location">
    <subcellularLocation>
        <location evidence="1">Secreted</location>
        <location evidence="1">Extracellular space</location>
        <location evidence="1">Extracellular matrix</location>
    </subcellularLocation>
</comment>
<dbReference type="InterPro" id="IPR010294">
    <property type="entry name" value="ADAMTS_spacer1"/>
</dbReference>
<dbReference type="GO" id="GO:0004222">
    <property type="term" value="F:metalloendopeptidase activity"/>
    <property type="evidence" value="ECO:0007669"/>
    <property type="project" value="InterPro"/>
</dbReference>
<protein>
    <submittedName>
        <fullName evidence="19">ADAMTS cysteine-rich domain</fullName>
    </submittedName>
</protein>
<feature type="binding site" description="in inhibited form" evidence="14">
    <location>
        <position position="208"/>
    </location>
    <ligand>
        <name>Zn(2+)</name>
        <dbReference type="ChEBI" id="CHEBI:29105"/>
        <note>catalytic</note>
    </ligand>
</feature>
<gene>
    <name evidence="19" type="ORF">QE152_g1157</name>
</gene>
<dbReference type="InterPro" id="IPR000884">
    <property type="entry name" value="TSP1_rpt"/>
</dbReference>
<comment type="cofactor">
    <cofactor evidence="14">
        <name>Zn(2+)</name>
        <dbReference type="ChEBI" id="CHEBI:29105"/>
    </cofactor>
    <text evidence="14">Binds 1 zinc ion per subunit.</text>
</comment>
<dbReference type="InterPro" id="IPR041645">
    <property type="entry name" value="ADAMTS_CR_2"/>
</dbReference>
<feature type="binding site" evidence="14">
    <location>
        <position position="456"/>
    </location>
    <ligand>
        <name>Ca(2+)</name>
        <dbReference type="ChEBI" id="CHEBI:29108"/>
        <label>2</label>
    </ligand>
</feature>
<feature type="disulfide bond" evidence="15">
    <location>
        <begin position="524"/>
        <end position="535"/>
    </location>
</feature>
<dbReference type="Pfam" id="PF01562">
    <property type="entry name" value="Pep_M12B_propep"/>
    <property type="match status" value="1"/>
</dbReference>
<keyword evidence="2" id="KW-0964">Secreted</keyword>
<evidence type="ECO:0000256" key="5">
    <source>
        <dbReference type="ARBA" id="ARBA00022723"/>
    </source>
</evidence>
<comment type="caution">
    <text evidence="16">Lacks conserved residue(s) required for the propagation of feature annotation.</text>
</comment>
<dbReference type="PRINTS" id="PR01857">
    <property type="entry name" value="ADAMTSFAMILY"/>
</dbReference>
<dbReference type="Gene3D" id="3.40.1620.60">
    <property type="match status" value="1"/>
</dbReference>
<keyword evidence="6 17" id="KW-0732">Signal</keyword>
<feature type="disulfide bond" evidence="15">
    <location>
        <begin position="322"/>
        <end position="377"/>
    </location>
</feature>
<dbReference type="Pfam" id="PF19236">
    <property type="entry name" value="ADAMTS_CR_3"/>
    <property type="match status" value="1"/>
</dbReference>
<feature type="disulfide bond" evidence="15">
    <location>
        <begin position="562"/>
        <end position="601"/>
    </location>
</feature>
<accession>A0AAW1N3S0</accession>
<feature type="signal peptide" evidence="17">
    <location>
        <begin position="1"/>
        <end position="20"/>
    </location>
</feature>
<dbReference type="CDD" id="cd04273">
    <property type="entry name" value="ZnMc_ADAMTS_like"/>
    <property type="match status" value="1"/>
</dbReference>
<dbReference type="SUPFAM" id="SSF55486">
    <property type="entry name" value="Metalloproteases ('zincins'), catalytic domain"/>
    <property type="match status" value="1"/>
</dbReference>
<dbReference type="GO" id="GO:0006508">
    <property type="term" value="P:proteolysis"/>
    <property type="evidence" value="ECO:0007669"/>
    <property type="project" value="UniProtKB-KW"/>
</dbReference>
<name>A0AAW1N3S0_POPJA</name>
<dbReference type="Pfam" id="PF17771">
    <property type="entry name" value="ADAMTS_CR_2"/>
    <property type="match status" value="1"/>
</dbReference>
<dbReference type="AlphaFoldDB" id="A0AAW1N3S0"/>
<dbReference type="PANTHER" id="PTHR13723:SF200">
    <property type="entry name" value="ADAM METALLOPEPTIDASE WITH THROMBOSPONDIN TYPE 1 MOTIF B, ISOFORM B"/>
    <property type="match status" value="1"/>
</dbReference>
<feature type="disulfide bond" evidence="15">
    <location>
        <begin position="351"/>
        <end position="359"/>
    </location>
</feature>
<evidence type="ECO:0000256" key="13">
    <source>
        <dbReference type="PIRSR" id="PIRSR613273-1"/>
    </source>
</evidence>
<dbReference type="PROSITE" id="PS50092">
    <property type="entry name" value="TSP1"/>
    <property type="match status" value="2"/>
</dbReference>
<evidence type="ECO:0000313" key="20">
    <source>
        <dbReference type="Proteomes" id="UP001458880"/>
    </source>
</evidence>
<feature type="disulfide bond" evidence="15">
    <location>
        <begin position="498"/>
        <end position="530"/>
    </location>
</feature>